<dbReference type="AlphaFoldDB" id="A0A0S4QK21"/>
<dbReference type="PANTHER" id="PTHR43537">
    <property type="entry name" value="TRANSCRIPTIONAL REGULATOR, GNTR FAMILY"/>
    <property type="match status" value="1"/>
</dbReference>
<dbReference type="GO" id="GO:0003677">
    <property type="term" value="F:DNA binding"/>
    <property type="evidence" value="ECO:0007669"/>
    <property type="project" value="UniProtKB-KW"/>
</dbReference>
<evidence type="ECO:0000313" key="5">
    <source>
        <dbReference type="EMBL" id="CUU55888.1"/>
    </source>
</evidence>
<keyword evidence="6" id="KW-1185">Reference proteome</keyword>
<dbReference type="EMBL" id="FAOZ01000006">
    <property type="protein sequence ID" value="CUU55888.1"/>
    <property type="molecule type" value="Genomic_DNA"/>
</dbReference>
<dbReference type="SMART" id="SM00895">
    <property type="entry name" value="FCD"/>
    <property type="match status" value="1"/>
</dbReference>
<dbReference type="Pfam" id="PF07729">
    <property type="entry name" value="FCD"/>
    <property type="match status" value="1"/>
</dbReference>
<gene>
    <name evidence="5" type="ORF">Ga0074812_106143</name>
</gene>
<dbReference type="RefSeq" id="WP_054564147.1">
    <property type="nucleotide sequence ID" value="NZ_FAOZ01000006.1"/>
</dbReference>
<dbReference type="Pfam" id="PF00392">
    <property type="entry name" value="GntR"/>
    <property type="match status" value="1"/>
</dbReference>
<name>A0A0S4QK21_9ACTN</name>
<keyword evidence="2 5" id="KW-0238">DNA-binding</keyword>
<dbReference type="InterPro" id="IPR000524">
    <property type="entry name" value="Tscrpt_reg_HTH_GntR"/>
</dbReference>
<dbReference type="SUPFAM" id="SSF46785">
    <property type="entry name" value="Winged helix' DNA-binding domain"/>
    <property type="match status" value="1"/>
</dbReference>
<organism evidence="5 6">
    <name type="scientific">Parafrankia irregularis</name>
    <dbReference type="NCBI Taxonomy" id="795642"/>
    <lineage>
        <taxon>Bacteria</taxon>
        <taxon>Bacillati</taxon>
        <taxon>Actinomycetota</taxon>
        <taxon>Actinomycetes</taxon>
        <taxon>Frankiales</taxon>
        <taxon>Frankiaceae</taxon>
        <taxon>Parafrankia</taxon>
    </lineage>
</organism>
<sequence>MAERSAQPADETPHRQLKDVVYLRLKQEIVDLRLPPGYPMREAELAGRLGVSKTPLREALVRLQRERLVEIVPYKGAVVCGYDRDDLKEIYELRELLEGACAREAAVHISAADLAELTKVVRGSERAWAAGELDGLPELLEAFDRVIYGQTRNRRIREMIENLGDHLVRIGNLTVAIPGRLEVSVRQHSAIHEAIVRRDPGDAERLMREHVTSVMADQLAAFDPDDPGVRTARAAPRTGT</sequence>
<evidence type="ECO:0000256" key="3">
    <source>
        <dbReference type="ARBA" id="ARBA00023163"/>
    </source>
</evidence>
<evidence type="ECO:0000256" key="1">
    <source>
        <dbReference type="ARBA" id="ARBA00023015"/>
    </source>
</evidence>
<evidence type="ECO:0000256" key="2">
    <source>
        <dbReference type="ARBA" id="ARBA00023125"/>
    </source>
</evidence>
<dbReference type="SMART" id="SM00345">
    <property type="entry name" value="HTH_GNTR"/>
    <property type="match status" value="1"/>
</dbReference>
<dbReference type="SUPFAM" id="SSF48008">
    <property type="entry name" value="GntR ligand-binding domain-like"/>
    <property type="match status" value="1"/>
</dbReference>
<accession>A0A0S4QK21</accession>
<dbReference type="GO" id="GO:0003700">
    <property type="term" value="F:DNA-binding transcription factor activity"/>
    <property type="evidence" value="ECO:0007669"/>
    <property type="project" value="InterPro"/>
</dbReference>
<evidence type="ECO:0000259" key="4">
    <source>
        <dbReference type="PROSITE" id="PS50949"/>
    </source>
</evidence>
<dbReference type="Gene3D" id="1.20.120.530">
    <property type="entry name" value="GntR ligand-binding domain-like"/>
    <property type="match status" value="1"/>
</dbReference>
<proteinExistence type="predicted"/>
<keyword evidence="3" id="KW-0804">Transcription</keyword>
<reference evidence="6" key="1">
    <citation type="submission" date="2015-11" db="EMBL/GenBank/DDBJ databases">
        <authorList>
            <person name="Varghese N."/>
        </authorList>
    </citation>
    <scope>NUCLEOTIDE SEQUENCE [LARGE SCALE GENOMIC DNA]</scope>
    <source>
        <strain evidence="6">DSM 45899</strain>
    </source>
</reference>
<evidence type="ECO:0000313" key="6">
    <source>
        <dbReference type="Proteomes" id="UP000198802"/>
    </source>
</evidence>
<dbReference type="InterPro" id="IPR036388">
    <property type="entry name" value="WH-like_DNA-bd_sf"/>
</dbReference>
<dbReference type="InterPro" id="IPR008920">
    <property type="entry name" value="TF_FadR/GntR_C"/>
</dbReference>
<dbReference type="InterPro" id="IPR011711">
    <property type="entry name" value="GntR_C"/>
</dbReference>
<feature type="domain" description="HTH gntR-type" evidence="4">
    <location>
        <begin position="15"/>
        <end position="82"/>
    </location>
</feature>
<dbReference type="PANTHER" id="PTHR43537:SF5">
    <property type="entry name" value="UXU OPERON TRANSCRIPTIONAL REGULATOR"/>
    <property type="match status" value="1"/>
</dbReference>
<dbReference type="Gene3D" id="1.10.10.10">
    <property type="entry name" value="Winged helix-like DNA-binding domain superfamily/Winged helix DNA-binding domain"/>
    <property type="match status" value="1"/>
</dbReference>
<protein>
    <submittedName>
        <fullName evidence="5">DNA-binding transcriptional regulator, GntR family</fullName>
    </submittedName>
</protein>
<dbReference type="Proteomes" id="UP000198802">
    <property type="component" value="Unassembled WGS sequence"/>
</dbReference>
<keyword evidence="1" id="KW-0805">Transcription regulation</keyword>
<dbReference type="CDD" id="cd07377">
    <property type="entry name" value="WHTH_GntR"/>
    <property type="match status" value="1"/>
</dbReference>
<dbReference type="PROSITE" id="PS50949">
    <property type="entry name" value="HTH_GNTR"/>
    <property type="match status" value="1"/>
</dbReference>
<dbReference type="InterPro" id="IPR036390">
    <property type="entry name" value="WH_DNA-bd_sf"/>
</dbReference>